<dbReference type="InterPro" id="IPR004244">
    <property type="entry name" value="Transposase_22"/>
</dbReference>
<sequence>MDHHKLVDRVEATETTLEELQPVHQALRTQVTHLSERVQVLERHAEDAEGRSWHNNIRIVGKPEGVEDTDAVTYLETWLRTIMDELLLTPFCALKRAHRVPTCRIELGRPPRPIVAKRLHYRGRDLLLQTACETGPFQVAGGRATLFPDFTLVVQSRRATFLGVKRALREE</sequence>
<organism evidence="1 2">
    <name type="scientific">Pleurodeles waltl</name>
    <name type="common">Iberian ribbed newt</name>
    <dbReference type="NCBI Taxonomy" id="8319"/>
    <lineage>
        <taxon>Eukaryota</taxon>
        <taxon>Metazoa</taxon>
        <taxon>Chordata</taxon>
        <taxon>Craniata</taxon>
        <taxon>Vertebrata</taxon>
        <taxon>Euteleostomi</taxon>
        <taxon>Amphibia</taxon>
        <taxon>Batrachia</taxon>
        <taxon>Caudata</taxon>
        <taxon>Salamandroidea</taxon>
        <taxon>Salamandridae</taxon>
        <taxon>Pleurodelinae</taxon>
        <taxon>Pleurodeles</taxon>
    </lineage>
</organism>
<protein>
    <submittedName>
        <fullName evidence="1">Uncharacterized protein</fullName>
    </submittedName>
</protein>
<dbReference type="PANTHER" id="PTHR11505">
    <property type="entry name" value="L1 TRANSPOSABLE ELEMENT-RELATED"/>
    <property type="match status" value="1"/>
</dbReference>
<dbReference type="AlphaFoldDB" id="A0AAV7VU63"/>
<comment type="caution">
    <text evidence="1">The sequence shown here is derived from an EMBL/GenBank/DDBJ whole genome shotgun (WGS) entry which is preliminary data.</text>
</comment>
<evidence type="ECO:0000313" key="1">
    <source>
        <dbReference type="EMBL" id="KAJ1203574.1"/>
    </source>
</evidence>
<gene>
    <name evidence="1" type="ORF">NDU88_007359</name>
</gene>
<reference evidence="1" key="1">
    <citation type="journal article" date="2022" name="bioRxiv">
        <title>Sequencing and chromosome-scale assembly of the giantPleurodeles waltlgenome.</title>
        <authorList>
            <person name="Brown T."/>
            <person name="Elewa A."/>
            <person name="Iarovenko S."/>
            <person name="Subramanian E."/>
            <person name="Araus A.J."/>
            <person name="Petzold A."/>
            <person name="Susuki M."/>
            <person name="Suzuki K.-i.T."/>
            <person name="Hayashi T."/>
            <person name="Toyoda A."/>
            <person name="Oliveira C."/>
            <person name="Osipova E."/>
            <person name="Leigh N.D."/>
            <person name="Simon A."/>
            <person name="Yun M.H."/>
        </authorList>
    </citation>
    <scope>NUCLEOTIDE SEQUENCE</scope>
    <source>
        <strain evidence="1">20211129_DDA</strain>
        <tissue evidence="1">Liver</tissue>
    </source>
</reference>
<name>A0AAV7VU63_PLEWA</name>
<keyword evidence="2" id="KW-1185">Reference proteome</keyword>
<dbReference type="EMBL" id="JANPWB010000003">
    <property type="protein sequence ID" value="KAJ1203574.1"/>
    <property type="molecule type" value="Genomic_DNA"/>
</dbReference>
<accession>A0AAV7VU63</accession>
<dbReference type="Proteomes" id="UP001066276">
    <property type="component" value="Chromosome 2_1"/>
</dbReference>
<evidence type="ECO:0000313" key="2">
    <source>
        <dbReference type="Proteomes" id="UP001066276"/>
    </source>
</evidence>
<dbReference type="Gene3D" id="3.30.70.1820">
    <property type="entry name" value="L1 transposable element, RRM domain"/>
    <property type="match status" value="1"/>
</dbReference>
<proteinExistence type="predicted"/>